<evidence type="ECO:0008006" key="4">
    <source>
        <dbReference type="Google" id="ProtNLM"/>
    </source>
</evidence>
<feature type="chain" id="PRO_5035934849" description="Secreted protein" evidence="1">
    <location>
        <begin position="21"/>
        <end position="115"/>
    </location>
</feature>
<evidence type="ECO:0000256" key="1">
    <source>
        <dbReference type="SAM" id="SignalP"/>
    </source>
</evidence>
<gene>
    <name evidence="2" type="ORF">KP509_22G031200</name>
</gene>
<sequence length="115" mass="13037">MSRIILHLFFLDLGTGLALALDATPNFKTKTITEVLKLVNDQADSSVFRSLGAGVHCASHEIHRGLLCYSLPEHSFVKVRLLPLAHPLLYRCERGNGEAIIFRYPRLHCFQYLLF</sequence>
<proteinExistence type="predicted"/>
<evidence type="ECO:0000313" key="2">
    <source>
        <dbReference type="EMBL" id="KAH7306802.1"/>
    </source>
</evidence>
<accession>A0A8T2S3V7</accession>
<dbReference type="EMBL" id="CM035427">
    <property type="protein sequence ID" value="KAH7306802.1"/>
    <property type="molecule type" value="Genomic_DNA"/>
</dbReference>
<comment type="caution">
    <text evidence="2">The sequence shown here is derived from an EMBL/GenBank/DDBJ whole genome shotgun (WGS) entry which is preliminary data.</text>
</comment>
<dbReference type="Proteomes" id="UP000825935">
    <property type="component" value="Chromosome 22"/>
</dbReference>
<name>A0A8T2S3V7_CERRI</name>
<reference evidence="2" key="1">
    <citation type="submission" date="2021-08" db="EMBL/GenBank/DDBJ databases">
        <title>WGS assembly of Ceratopteris richardii.</title>
        <authorList>
            <person name="Marchant D.B."/>
            <person name="Chen G."/>
            <person name="Jenkins J."/>
            <person name="Shu S."/>
            <person name="Leebens-Mack J."/>
            <person name="Grimwood J."/>
            <person name="Schmutz J."/>
            <person name="Soltis P."/>
            <person name="Soltis D."/>
            <person name="Chen Z.-H."/>
        </authorList>
    </citation>
    <scope>NUCLEOTIDE SEQUENCE</scope>
    <source>
        <strain evidence="2">Whitten #5841</strain>
        <tissue evidence="2">Leaf</tissue>
    </source>
</reference>
<organism evidence="2 3">
    <name type="scientific">Ceratopteris richardii</name>
    <name type="common">Triangle waterfern</name>
    <dbReference type="NCBI Taxonomy" id="49495"/>
    <lineage>
        <taxon>Eukaryota</taxon>
        <taxon>Viridiplantae</taxon>
        <taxon>Streptophyta</taxon>
        <taxon>Embryophyta</taxon>
        <taxon>Tracheophyta</taxon>
        <taxon>Polypodiopsida</taxon>
        <taxon>Polypodiidae</taxon>
        <taxon>Polypodiales</taxon>
        <taxon>Pteridineae</taxon>
        <taxon>Pteridaceae</taxon>
        <taxon>Parkerioideae</taxon>
        <taxon>Ceratopteris</taxon>
    </lineage>
</organism>
<evidence type="ECO:0000313" key="3">
    <source>
        <dbReference type="Proteomes" id="UP000825935"/>
    </source>
</evidence>
<protein>
    <recommendedName>
        <fullName evidence="4">Secreted protein</fullName>
    </recommendedName>
</protein>
<keyword evidence="1" id="KW-0732">Signal</keyword>
<feature type="signal peptide" evidence="1">
    <location>
        <begin position="1"/>
        <end position="20"/>
    </location>
</feature>
<keyword evidence="3" id="KW-1185">Reference proteome</keyword>
<dbReference type="AlphaFoldDB" id="A0A8T2S3V7"/>